<organism evidence="1 2">
    <name type="scientific">Flavobacterium pallidum</name>
    <dbReference type="NCBI Taxonomy" id="2172098"/>
    <lineage>
        <taxon>Bacteria</taxon>
        <taxon>Pseudomonadati</taxon>
        <taxon>Bacteroidota</taxon>
        <taxon>Flavobacteriia</taxon>
        <taxon>Flavobacteriales</taxon>
        <taxon>Flavobacteriaceae</taxon>
        <taxon>Flavobacterium</taxon>
    </lineage>
</organism>
<sequence>MEFSENDKAGYRGVIAVNLDNKEEVAHWMEHWDVTETQLREAVAGCDSNLVSAIAAYLKR</sequence>
<protein>
    <recommendedName>
        <fullName evidence="3">DUF3606 domain-containing protein</fullName>
    </recommendedName>
</protein>
<dbReference type="OrthoDB" id="7030114at2"/>
<gene>
    <name evidence="1" type="ORF">HYN49_07750</name>
</gene>
<dbReference type="EMBL" id="CP029187">
    <property type="protein sequence ID" value="AWI25803.1"/>
    <property type="molecule type" value="Genomic_DNA"/>
</dbReference>
<evidence type="ECO:0008006" key="3">
    <source>
        <dbReference type="Google" id="ProtNLM"/>
    </source>
</evidence>
<keyword evidence="2" id="KW-1185">Reference proteome</keyword>
<accession>A0A2S1SHB9</accession>
<reference evidence="1 2" key="1">
    <citation type="submission" date="2018-05" db="EMBL/GenBank/DDBJ databases">
        <title>Genome sequencing of Flavobacterium sp. HYN0049.</title>
        <authorList>
            <person name="Yi H."/>
            <person name="Baek C."/>
        </authorList>
    </citation>
    <scope>NUCLEOTIDE SEQUENCE [LARGE SCALE GENOMIC DNA]</scope>
    <source>
        <strain evidence="1 2">HYN0049</strain>
    </source>
</reference>
<dbReference type="Proteomes" id="UP000244937">
    <property type="component" value="Chromosome"/>
</dbReference>
<evidence type="ECO:0000313" key="1">
    <source>
        <dbReference type="EMBL" id="AWI25803.1"/>
    </source>
</evidence>
<dbReference type="InterPro" id="IPR022037">
    <property type="entry name" value="DUF3606"/>
</dbReference>
<dbReference type="KEGG" id="fpal:HYN49_07750"/>
<dbReference type="AlphaFoldDB" id="A0A2S1SHB9"/>
<name>A0A2S1SHB9_9FLAO</name>
<dbReference type="RefSeq" id="WP_108903589.1">
    <property type="nucleotide sequence ID" value="NZ_CP029187.1"/>
</dbReference>
<evidence type="ECO:0000313" key="2">
    <source>
        <dbReference type="Proteomes" id="UP000244937"/>
    </source>
</evidence>
<dbReference type="Pfam" id="PF12244">
    <property type="entry name" value="DUF3606"/>
    <property type="match status" value="1"/>
</dbReference>
<proteinExistence type="predicted"/>